<dbReference type="InterPro" id="IPR003660">
    <property type="entry name" value="HAMP_dom"/>
</dbReference>
<sequence>MKITTKLIAVATIALAAAHLLSGALCTSSSERLSAAERAAMADAAATLARAVDVVWEEGGAAAALEMVERLDDPEGGYDLALYDADARATMSVEAFAALAEAEAEAAILEPEGEQGALALRLGVGPGDSVRKVLAVRRATLSPGGWMSGDAGRFGLLLALCNLALLGAGLRWIDGPLRSLGAQLSASARDGGRARISVRGGDEIGRLAERANEFLDGLRQSWTDMRGEWQMRTLLFERLRRADRLSTMARLASVIAHDLGTPLNVVSGRAMMISSTPDCAPEIVSDARIIGEQANNMTRLIRKTLDYARRGELHPADEDMGELIESAISLVTPIAEHSQVSIEFLEAPAIMAKVDEQKVLQILTNVMINGVQALPEGGRMRVRLDRELVEEPPDARAAAGQYVRITIEDEGVGMAPELRENVFEPFFQASGGTPSSGLGLAVCYAVVREHGGWITVHSELGEGSRFDVYLPNSNDEGEDA</sequence>
<evidence type="ECO:0000256" key="3">
    <source>
        <dbReference type="ARBA" id="ARBA00012438"/>
    </source>
</evidence>
<evidence type="ECO:0000256" key="5">
    <source>
        <dbReference type="ARBA" id="ARBA00022679"/>
    </source>
</evidence>
<name>D0LHZ3_HALO1</name>
<keyword evidence="4" id="KW-0597">Phosphoprotein</keyword>
<evidence type="ECO:0000313" key="12">
    <source>
        <dbReference type="Proteomes" id="UP000001880"/>
    </source>
</evidence>
<dbReference type="Pfam" id="PF02518">
    <property type="entry name" value="HATPase_c"/>
    <property type="match status" value="1"/>
</dbReference>
<evidence type="ECO:0000256" key="7">
    <source>
        <dbReference type="ARBA" id="ARBA00023012"/>
    </source>
</evidence>
<evidence type="ECO:0000256" key="2">
    <source>
        <dbReference type="ARBA" id="ARBA00004370"/>
    </source>
</evidence>
<dbReference type="Gene3D" id="3.30.565.10">
    <property type="entry name" value="Histidine kinase-like ATPase, C-terminal domain"/>
    <property type="match status" value="1"/>
</dbReference>
<dbReference type="AlphaFoldDB" id="D0LHZ3"/>
<dbReference type="SMART" id="SM00388">
    <property type="entry name" value="HisKA"/>
    <property type="match status" value="1"/>
</dbReference>
<dbReference type="CDD" id="cd00075">
    <property type="entry name" value="HATPase"/>
    <property type="match status" value="1"/>
</dbReference>
<dbReference type="Proteomes" id="UP000001880">
    <property type="component" value="Chromosome"/>
</dbReference>
<evidence type="ECO:0000256" key="8">
    <source>
        <dbReference type="SAM" id="SignalP"/>
    </source>
</evidence>
<gene>
    <name evidence="11" type="ordered locus">Hoch_2279</name>
</gene>
<proteinExistence type="predicted"/>
<dbReference type="SUPFAM" id="SSF47384">
    <property type="entry name" value="Homodimeric domain of signal transducing histidine kinase"/>
    <property type="match status" value="1"/>
</dbReference>
<feature type="chain" id="PRO_5003011259" description="histidine kinase" evidence="8">
    <location>
        <begin position="17"/>
        <end position="480"/>
    </location>
</feature>
<dbReference type="RefSeq" id="WP_012827430.1">
    <property type="nucleotide sequence ID" value="NC_013440.1"/>
</dbReference>
<organism evidence="11 12">
    <name type="scientific">Haliangium ochraceum (strain DSM 14365 / JCM 11303 / SMP-2)</name>
    <dbReference type="NCBI Taxonomy" id="502025"/>
    <lineage>
        <taxon>Bacteria</taxon>
        <taxon>Pseudomonadati</taxon>
        <taxon>Myxococcota</taxon>
        <taxon>Polyangia</taxon>
        <taxon>Haliangiales</taxon>
        <taxon>Kofleriaceae</taxon>
        <taxon>Haliangium</taxon>
    </lineage>
</organism>
<dbReference type="CDD" id="cd00082">
    <property type="entry name" value="HisKA"/>
    <property type="match status" value="1"/>
</dbReference>
<dbReference type="PANTHER" id="PTHR43711">
    <property type="entry name" value="TWO-COMPONENT HISTIDINE KINASE"/>
    <property type="match status" value="1"/>
</dbReference>
<keyword evidence="5" id="KW-0808">Transferase</keyword>
<evidence type="ECO:0000259" key="9">
    <source>
        <dbReference type="PROSITE" id="PS50109"/>
    </source>
</evidence>
<dbReference type="PROSITE" id="PS50109">
    <property type="entry name" value="HIS_KIN"/>
    <property type="match status" value="1"/>
</dbReference>
<protein>
    <recommendedName>
        <fullName evidence="3">histidine kinase</fullName>
        <ecNumber evidence="3">2.7.13.3</ecNumber>
    </recommendedName>
</protein>
<dbReference type="SMART" id="SM00387">
    <property type="entry name" value="HATPase_c"/>
    <property type="match status" value="1"/>
</dbReference>
<reference evidence="11 12" key="1">
    <citation type="journal article" date="2010" name="Stand. Genomic Sci.">
        <title>Complete genome sequence of Haliangium ochraceum type strain (SMP-2).</title>
        <authorList>
            <consortium name="US DOE Joint Genome Institute (JGI-PGF)"/>
            <person name="Ivanova N."/>
            <person name="Daum C."/>
            <person name="Lang E."/>
            <person name="Abt B."/>
            <person name="Kopitz M."/>
            <person name="Saunders E."/>
            <person name="Lapidus A."/>
            <person name="Lucas S."/>
            <person name="Glavina Del Rio T."/>
            <person name="Nolan M."/>
            <person name="Tice H."/>
            <person name="Copeland A."/>
            <person name="Cheng J.F."/>
            <person name="Chen F."/>
            <person name="Bruce D."/>
            <person name="Goodwin L."/>
            <person name="Pitluck S."/>
            <person name="Mavromatis K."/>
            <person name="Pati A."/>
            <person name="Mikhailova N."/>
            <person name="Chen A."/>
            <person name="Palaniappan K."/>
            <person name="Land M."/>
            <person name="Hauser L."/>
            <person name="Chang Y.J."/>
            <person name="Jeffries C.D."/>
            <person name="Detter J.C."/>
            <person name="Brettin T."/>
            <person name="Rohde M."/>
            <person name="Goker M."/>
            <person name="Bristow J."/>
            <person name="Markowitz V."/>
            <person name="Eisen J.A."/>
            <person name="Hugenholtz P."/>
            <person name="Kyrpides N.C."/>
            <person name="Klenk H.P."/>
        </authorList>
    </citation>
    <scope>NUCLEOTIDE SEQUENCE [LARGE SCALE GENOMIC DNA]</scope>
    <source>
        <strain evidence="12">DSM 14365 / CIP 107738 / JCM 11303 / AJ 13395 / SMP-2</strain>
    </source>
</reference>
<dbReference type="eggNOG" id="COG2205">
    <property type="taxonomic scope" value="Bacteria"/>
</dbReference>
<dbReference type="PRINTS" id="PR00344">
    <property type="entry name" value="BCTRLSENSOR"/>
</dbReference>
<dbReference type="OrthoDB" id="9781147at2"/>
<dbReference type="PROSITE" id="PS50885">
    <property type="entry name" value="HAMP"/>
    <property type="match status" value="1"/>
</dbReference>
<evidence type="ECO:0000256" key="4">
    <source>
        <dbReference type="ARBA" id="ARBA00022553"/>
    </source>
</evidence>
<dbReference type="EC" id="2.7.13.3" evidence="3"/>
<dbReference type="InterPro" id="IPR050736">
    <property type="entry name" value="Sensor_HK_Regulatory"/>
</dbReference>
<feature type="domain" description="Histidine kinase" evidence="9">
    <location>
        <begin position="254"/>
        <end position="474"/>
    </location>
</feature>
<feature type="domain" description="HAMP" evidence="10">
    <location>
        <begin position="171"/>
        <end position="223"/>
    </location>
</feature>
<dbReference type="InterPro" id="IPR005467">
    <property type="entry name" value="His_kinase_dom"/>
</dbReference>
<comment type="catalytic activity">
    <reaction evidence="1">
        <text>ATP + protein L-histidine = ADP + protein N-phospho-L-histidine.</text>
        <dbReference type="EC" id="2.7.13.3"/>
    </reaction>
</comment>
<dbReference type="InterPro" id="IPR003661">
    <property type="entry name" value="HisK_dim/P_dom"/>
</dbReference>
<evidence type="ECO:0000313" key="11">
    <source>
        <dbReference type="EMBL" id="ACY14822.1"/>
    </source>
</evidence>
<feature type="signal peptide" evidence="8">
    <location>
        <begin position="1"/>
        <end position="16"/>
    </location>
</feature>
<dbReference type="Pfam" id="PF00512">
    <property type="entry name" value="HisKA"/>
    <property type="match status" value="1"/>
</dbReference>
<dbReference type="SUPFAM" id="SSF55874">
    <property type="entry name" value="ATPase domain of HSP90 chaperone/DNA topoisomerase II/histidine kinase"/>
    <property type="match status" value="1"/>
</dbReference>
<accession>D0LHZ3</accession>
<keyword evidence="12" id="KW-1185">Reference proteome</keyword>
<dbReference type="EMBL" id="CP001804">
    <property type="protein sequence ID" value="ACY14822.1"/>
    <property type="molecule type" value="Genomic_DNA"/>
</dbReference>
<keyword evidence="7" id="KW-0902">Two-component regulatory system</keyword>
<dbReference type="GO" id="GO:0000155">
    <property type="term" value="F:phosphorelay sensor kinase activity"/>
    <property type="evidence" value="ECO:0007669"/>
    <property type="project" value="InterPro"/>
</dbReference>
<dbReference type="InterPro" id="IPR003594">
    <property type="entry name" value="HATPase_dom"/>
</dbReference>
<dbReference type="STRING" id="502025.Hoch_2279"/>
<keyword evidence="8" id="KW-0732">Signal</keyword>
<dbReference type="Gene3D" id="1.10.287.130">
    <property type="match status" value="1"/>
</dbReference>
<dbReference type="KEGG" id="hoh:Hoch_2279"/>
<evidence type="ECO:0000259" key="10">
    <source>
        <dbReference type="PROSITE" id="PS50885"/>
    </source>
</evidence>
<dbReference type="InterPro" id="IPR036097">
    <property type="entry name" value="HisK_dim/P_sf"/>
</dbReference>
<dbReference type="GO" id="GO:0016020">
    <property type="term" value="C:membrane"/>
    <property type="evidence" value="ECO:0007669"/>
    <property type="project" value="UniProtKB-SubCell"/>
</dbReference>
<dbReference type="HOGENOM" id="CLU_000445_89_29_7"/>
<dbReference type="InterPro" id="IPR036890">
    <property type="entry name" value="HATPase_C_sf"/>
</dbReference>
<evidence type="ECO:0000256" key="1">
    <source>
        <dbReference type="ARBA" id="ARBA00000085"/>
    </source>
</evidence>
<dbReference type="InterPro" id="IPR004358">
    <property type="entry name" value="Sig_transdc_His_kin-like_C"/>
</dbReference>
<evidence type="ECO:0000256" key="6">
    <source>
        <dbReference type="ARBA" id="ARBA00022777"/>
    </source>
</evidence>
<comment type="subcellular location">
    <subcellularLocation>
        <location evidence="2">Membrane</location>
    </subcellularLocation>
</comment>
<keyword evidence="6 11" id="KW-0418">Kinase</keyword>
<dbReference type="PANTHER" id="PTHR43711:SF1">
    <property type="entry name" value="HISTIDINE KINASE 1"/>
    <property type="match status" value="1"/>
</dbReference>